<dbReference type="InterPro" id="IPR039437">
    <property type="entry name" value="FrzH/put_lumazine-bd"/>
</dbReference>
<gene>
    <name evidence="1" type="ORF">CYJ10_30440</name>
</gene>
<dbReference type="InterPro" id="IPR032710">
    <property type="entry name" value="NTF2-like_dom_sf"/>
</dbReference>
<evidence type="ECO:0000313" key="1">
    <source>
        <dbReference type="EMBL" id="PLP96709.1"/>
    </source>
</evidence>
<dbReference type="AlphaFoldDB" id="A0A2N5C3A0"/>
<dbReference type="Gene3D" id="3.10.450.50">
    <property type="match status" value="1"/>
</dbReference>
<comment type="caution">
    <text evidence="1">The sequence shown here is derived from an EMBL/GenBank/DDBJ whole genome shotgun (WGS) entry which is preliminary data.</text>
</comment>
<evidence type="ECO:0008006" key="3">
    <source>
        <dbReference type="Google" id="ProtNLM"/>
    </source>
</evidence>
<protein>
    <recommendedName>
        <fullName evidence="3">Nuclear transport factor 2 family protein</fullName>
    </recommendedName>
</protein>
<dbReference type="Pfam" id="PF12893">
    <property type="entry name" value="Lumazine_bd_2"/>
    <property type="match status" value="1"/>
</dbReference>
<dbReference type="OrthoDB" id="5676998at2"/>
<dbReference type="RefSeq" id="WP_101685170.1">
    <property type="nucleotide sequence ID" value="NZ_PJRP01000023.1"/>
</dbReference>
<reference evidence="1 2" key="1">
    <citation type="submission" date="2017-12" db="EMBL/GenBank/DDBJ databases">
        <title>Genome sequence of the active heterotrophic nitrifier-denitrifier, Cupriavidus pauculus UM1.</title>
        <authorList>
            <person name="Putonti C."/>
            <person name="Castignetti D."/>
        </authorList>
    </citation>
    <scope>NUCLEOTIDE SEQUENCE [LARGE SCALE GENOMIC DNA]</scope>
    <source>
        <strain evidence="1 2">UM1</strain>
    </source>
</reference>
<sequence length="128" mass="13930">MAATIQKVPTSDYVAVVETVQKYVDGIRDGSAEACAAAFYRQATYFGVIDGKLTGGNVETFYEFLRQNGNALEVIAHIDVLAINSTAAVVRVDLEKDSIGADYNDFVTLIKTDGGWKIISKVYHQFGV</sequence>
<organism evidence="1 2">
    <name type="scientific">Cupriavidus pauculus</name>
    <dbReference type="NCBI Taxonomy" id="82633"/>
    <lineage>
        <taxon>Bacteria</taxon>
        <taxon>Pseudomonadati</taxon>
        <taxon>Pseudomonadota</taxon>
        <taxon>Betaproteobacteria</taxon>
        <taxon>Burkholderiales</taxon>
        <taxon>Burkholderiaceae</taxon>
        <taxon>Cupriavidus</taxon>
    </lineage>
</organism>
<proteinExistence type="predicted"/>
<accession>A0A2N5C3A0</accession>
<dbReference type="SUPFAM" id="SSF54427">
    <property type="entry name" value="NTF2-like"/>
    <property type="match status" value="1"/>
</dbReference>
<name>A0A2N5C3A0_9BURK</name>
<evidence type="ECO:0000313" key="2">
    <source>
        <dbReference type="Proteomes" id="UP000234341"/>
    </source>
</evidence>
<dbReference type="EMBL" id="PJRP01000023">
    <property type="protein sequence ID" value="PLP96709.1"/>
    <property type="molecule type" value="Genomic_DNA"/>
</dbReference>
<dbReference type="Proteomes" id="UP000234341">
    <property type="component" value="Unassembled WGS sequence"/>
</dbReference>